<evidence type="ECO:0000256" key="2">
    <source>
        <dbReference type="ARBA" id="ARBA00004651"/>
    </source>
</evidence>
<dbReference type="PANTHER" id="PTHR24062">
    <property type="entry name" value="VOMERONASAL TYPE-1 RECEPTOR"/>
    <property type="match status" value="1"/>
</dbReference>
<feature type="transmembrane region" description="Helical" evidence="13">
    <location>
        <begin position="255"/>
        <end position="280"/>
    </location>
</feature>
<feature type="domain" description="G-protein coupled receptors family 1 profile" evidence="14">
    <location>
        <begin position="43"/>
        <end position="305"/>
    </location>
</feature>
<feature type="transmembrane region" description="Helical" evidence="13">
    <location>
        <begin position="209"/>
        <end position="228"/>
    </location>
</feature>
<reference evidence="16" key="3">
    <citation type="submission" date="2025-08" db="UniProtKB">
        <authorList>
            <consortium name="RefSeq"/>
        </authorList>
    </citation>
    <scope>IDENTIFICATION</scope>
    <source>
        <strain evidence="16">17A/GY</strain>
        <tissue evidence="16">Liver</tissue>
    </source>
</reference>
<evidence type="ECO:0000256" key="9">
    <source>
        <dbReference type="ARBA" id="ARBA00023136"/>
    </source>
</evidence>
<dbReference type="OrthoDB" id="9606139at2759"/>
<keyword evidence="8 13" id="KW-0297">G-protein coupled receptor</keyword>
<feature type="transmembrane region" description="Helical" evidence="13">
    <location>
        <begin position="29"/>
        <end position="52"/>
    </location>
</feature>
<dbReference type="Gene3D" id="1.20.1070.10">
    <property type="entry name" value="Rhodopsin 7-helix transmembrane proteins"/>
    <property type="match status" value="1"/>
</dbReference>
<feature type="transmembrane region" description="Helical" evidence="13">
    <location>
        <begin position="64"/>
        <end position="86"/>
    </location>
</feature>
<dbReference type="PROSITE" id="PS50262">
    <property type="entry name" value="G_PROTEIN_RECEP_F1_2"/>
    <property type="match status" value="1"/>
</dbReference>
<evidence type="ECO:0000256" key="7">
    <source>
        <dbReference type="ARBA" id="ARBA00022989"/>
    </source>
</evidence>
<evidence type="ECO:0000256" key="10">
    <source>
        <dbReference type="ARBA" id="ARBA00023170"/>
    </source>
</evidence>
<keyword evidence="10 13" id="KW-0675">Receptor</keyword>
<feature type="transmembrane region" description="Helical" evidence="13">
    <location>
        <begin position="114"/>
        <end position="134"/>
    </location>
</feature>
<dbReference type="SUPFAM" id="SSF81321">
    <property type="entry name" value="Family A G protein-coupled receptor-like"/>
    <property type="match status" value="1"/>
</dbReference>
<organism evidence="15 16">
    <name type="scientific">Cricetulus griseus</name>
    <name type="common">Chinese hamster</name>
    <name type="synonym">Cricetulus barabensis griseus</name>
    <dbReference type="NCBI Taxonomy" id="10029"/>
    <lineage>
        <taxon>Eukaryota</taxon>
        <taxon>Metazoa</taxon>
        <taxon>Chordata</taxon>
        <taxon>Craniata</taxon>
        <taxon>Vertebrata</taxon>
        <taxon>Euteleostomi</taxon>
        <taxon>Mammalia</taxon>
        <taxon>Eutheria</taxon>
        <taxon>Euarchontoglires</taxon>
        <taxon>Glires</taxon>
        <taxon>Rodentia</taxon>
        <taxon>Myomorpha</taxon>
        <taxon>Muroidea</taxon>
        <taxon>Cricetidae</taxon>
        <taxon>Cricetinae</taxon>
        <taxon>Cricetulus</taxon>
    </lineage>
</organism>
<dbReference type="InterPro" id="IPR004072">
    <property type="entry name" value="Vmron_rcpt_1"/>
</dbReference>
<gene>
    <name evidence="16" type="primary">LOC107978504</name>
</gene>
<sequence>MIWLRNILIDLKEKVLTDRMESGDLVIEIVISLQSALGILGNVSFLVYYLLVYYNKHTLKTVDLILTHVFTSNSLIILSTGLPQIMRAFEWKRFFNDVECKLILYIQRLGRSMSITSTCLLSVFQAITISPSVSYYKDFQIKFPKYVHLSISSLWILYVIVNMFFPMYTSTKSNSENKTKKTYFEFCPGFSHDKIVETMYTAFWVFPEVLFSILIVCSSISMIVILYGHKKRVQYILSTQASTRISPESRATQNILVLVCTFLAFNTISSILLGYITLYFNPNLWLRNITTIISMCFPSLSPFVTSHDSIISGFCFSFIRNIKRK</sequence>
<dbReference type="RefSeq" id="XP_016835971.1">
    <property type="nucleotide sequence ID" value="XM_016980482.1"/>
</dbReference>
<evidence type="ECO:0000256" key="11">
    <source>
        <dbReference type="ARBA" id="ARBA00023180"/>
    </source>
</evidence>
<keyword evidence="12 13" id="KW-0807">Transducer</keyword>
<evidence type="ECO:0000256" key="1">
    <source>
        <dbReference type="ARBA" id="ARBA00003878"/>
    </source>
</evidence>
<dbReference type="Pfam" id="PF03402">
    <property type="entry name" value="V1R"/>
    <property type="match status" value="1"/>
</dbReference>
<evidence type="ECO:0000256" key="12">
    <source>
        <dbReference type="ARBA" id="ARBA00023224"/>
    </source>
</evidence>
<evidence type="ECO:0000256" key="13">
    <source>
        <dbReference type="RuleBase" id="RU364061"/>
    </source>
</evidence>
<evidence type="ECO:0000256" key="3">
    <source>
        <dbReference type="ARBA" id="ARBA00010663"/>
    </source>
</evidence>
<dbReference type="PRINTS" id="PR01534">
    <property type="entry name" value="VOMERONASL1R"/>
</dbReference>
<dbReference type="GO" id="GO:0005886">
    <property type="term" value="C:plasma membrane"/>
    <property type="evidence" value="ECO:0007669"/>
    <property type="project" value="UniProtKB-SubCell"/>
</dbReference>
<keyword evidence="4 13" id="KW-1003">Cell membrane</keyword>
<dbReference type="GO" id="GO:0007606">
    <property type="term" value="P:sensory perception of chemical stimulus"/>
    <property type="evidence" value="ECO:0007669"/>
    <property type="project" value="UniProtKB-ARBA"/>
</dbReference>
<keyword evidence="5 13" id="KW-0589">Pheromone response</keyword>
<proteinExistence type="inferred from homology"/>
<comment type="subcellular location">
    <subcellularLocation>
        <location evidence="2 13">Cell membrane</location>
        <topology evidence="2 13">Multi-pass membrane protein</topology>
    </subcellularLocation>
</comment>
<reference evidence="15" key="1">
    <citation type="journal article" date="2018" name="Biotechnol. Bioeng.">
        <title>A reference genome of the Chinese hamster based on a hybrid assembly strategy.</title>
        <authorList>
            <person name="Rupp O."/>
            <person name="MacDonald M.L."/>
            <person name="Li S."/>
            <person name="Dhiman H."/>
            <person name="Polson S."/>
            <person name="Griep S."/>
            <person name="Heffner K."/>
            <person name="Hernandez I."/>
            <person name="Brinkrolf K."/>
            <person name="Jadhav V."/>
            <person name="Samoudi M."/>
            <person name="Hao H."/>
            <person name="Kingham B."/>
            <person name="Goesmann A."/>
            <person name="Betenbaugh M.J."/>
            <person name="Lewis N.E."/>
            <person name="Borth N."/>
            <person name="Lee K.H."/>
        </authorList>
    </citation>
    <scope>NUCLEOTIDE SEQUENCE [LARGE SCALE GENOMIC DNA]</scope>
    <source>
        <strain evidence="15">17A/GY</strain>
    </source>
</reference>
<dbReference type="Proteomes" id="UP001108280">
    <property type="component" value="Chromosome 9"/>
</dbReference>
<keyword evidence="6 13" id="KW-0812">Transmembrane</keyword>
<dbReference type="GO" id="GO:0016503">
    <property type="term" value="F:pheromone receptor activity"/>
    <property type="evidence" value="ECO:0007669"/>
    <property type="project" value="InterPro"/>
</dbReference>
<keyword evidence="9 13" id="KW-0472">Membrane</keyword>
<evidence type="ECO:0000256" key="6">
    <source>
        <dbReference type="ARBA" id="ARBA00022692"/>
    </source>
</evidence>
<reference evidence="15" key="2">
    <citation type="journal article" date="2020" name="Biotechnol. Bioeng.">
        <title>Chromosome-scale scaffolds for the Chinese hamster reference genome assembly to facilitate the study of the CHO epigenome.</title>
        <authorList>
            <person name="Hilliard W."/>
            <person name="MacDonald M."/>
            <person name="Lee K.H."/>
        </authorList>
    </citation>
    <scope>NUCLEOTIDE SEQUENCE [LARGE SCALE GENOMIC DNA]</scope>
    <source>
        <strain evidence="15">17A/GY</strain>
    </source>
</reference>
<dbReference type="AlphaFoldDB" id="A0A9J7FBK3"/>
<evidence type="ECO:0000313" key="16">
    <source>
        <dbReference type="RefSeq" id="XP_027254461.1"/>
    </source>
</evidence>
<dbReference type="RefSeq" id="XP_027254461.1">
    <property type="nucleotide sequence ID" value="XM_027398660.1"/>
</dbReference>
<dbReference type="KEGG" id="cge:107978504"/>
<comment type="function">
    <text evidence="1">Putative pheromone receptor.</text>
</comment>
<feature type="transmembrane region" description="Helical" evidence="13">
    <location>
        <begin position="300"/>
        <end position="319"/>
    </location>
</feature>
<comment type="similarity">
    <text evidence="3 13">Belongs to the G-protein coupled receptor 1 family.</text>
</comment>
<dbReference type="GeneID" id="107978504"/>
<evidence type="ECO:0000256" key="5">
    <source>
        <dbReference type="ARBA" id="ARBA00022507"/>
    </source>
</evidence>
<keyword evidence="15" id="KW-1185">Reference proteome</keyword>
<keyword evidence="11" id="KW-0325">Glycoprotein</keyword>
<dbReference type="GO" id="GO:0019236">
    <property type="term" value="P:response to pheromone"/>
    <property type="evidence" value="ECO:0007669"/>
    <property type="project" value="UniProtKB-KW"/>
</dbReference>
<keyword evidence="7 13" id="KW-1133">Transmembrane helix</keyword>
<dbReference type="FunFam" id="1.20.1070.10:FF:000033">
    <property type="entry name" value="Vomeronasal type-1 receptor"/>
    <property type="match status" value="1"/>
</dbReference>
<protein>
    <recommendedName>
        <fullName evidence="13">Vomeronasal type-1 receptor</fullName>
    </recommendedName>
</protein>
<name>A0A9J7FBK3_CRIGR</name>
<feature type="transmembrane region" description="Helical" evidence="13">
    <location>
        <begin position="146"/>
        <end position="165"/>
    </location>
</feature>
<evidence type="ECO:0000256" key="8">
    <source>
        <dbReference type="ARBA" id="ARBA00023040"/>
    </source>
</evidence>
<evidence type="ECO:0000259" key="14">
    <source>
        <dbReference type="PROSITE" id="PS50262"/>
    </source>
</evidence>
<evidence type="ECO:0000256" key="4">
    <source>
        <dbReference type="ARBA" id="ARBA00022475"/>
    </source>
</evidence>
<dbReference type="InterPro" id="IPR017452">
    <property type="entry name" value="GPCR_Rhodpsn_7TM"/>
</dbReference>
<evidence type="ECO:0000313" key="15">
    <source>
        <dbReference type="Proteomes" id="UP001108280"/>
    </source>
</evidence>
<accession>A0A9J7FBK3</accession>